<evidence type="ECO:0000313" key="2">
    <source>
        <dbReference type="Proteomes" id="UP000189777"/>
    </source>
</evidence>
<accession>A0A1T5KZN8</accession>
<dbReference type="Proteomes" id="UP000189777">
    <property type="component" value="Unassembled WGS sequence"/>
</dbReference>
<protein>
    <submittedName>
        <fullName evidence="1">Uncharacterized protein</fullName>
    </submittedName>
</protein>
<dbReference type="Gene3D" id="3.40.50.10350">
    <property type="entry name" value="Glycerate kinase, domain 1"/>
    <property type="match status" value="1"/>
</dbReference>
<proteinExistence type="predicted"/>
<organism evidence="1 2">
    <name type="scientific">Krasilnikoviella flava</name>
    <dbReference type="NCBI Taxonomy" id="526729"/>
    <lineage>
        <taxon>Bacteria</taxon>
        <taxon>Bacillati</taxon>
        <taxon>Actinomycetota</taxon>
        <taxon>Actinomycetes</taxon>
        <taxon>Micrococcales</taxon>
        <taxon>Promicromonosporaceae</taxon>
        <taxon>Krasilnikoviella</taxon>
    </lineage>
</organism>
<reference evidence="1 2" key="1">
    <citation type="submission" date="2017-02" db="EMBL/GenBank/DDBJ databases">
        <authorList>
            <person name="Peterson S.W."/>
        </authorList>
    </citation>
    <scope>NUCLEOTIDE SEQUENCE [LARGE SCALE GENOMIC DNA]</scope>
    <source>
        <strain evidence="1 2">DSM 21481</strain>
    </source>
</reference>
<gene>
    <name evidence="1" type="ORF">SAMN04324258_2717</name>
</gene>
<dbReference type="InterPro" id="IPR018197">
    <property type="entry name" value="Glycerate_kinase_RE-like"/>
</dbReference>
<evidence type="ECO:0000313" key="1">
    <source>
        <dbReference type="EMBL" id="SKC69184.1"/>
    </source>
</evidence>
<keyword evidence="2" id="KW-1185">Reference proteome</keyword>
<dbReference type="EMBL" id="FUZQ01000004">
    <property type="protein sequence ID" value="SKC69184.1"/>
    <property type="molecule type" value="Genomic_DNA"/>
</dbReference>
<dbReference type="AlphaFoldDB" id="A0A1T5KZN8"/>
<dbReference type="STRING" id="526729.SAMN04324258_2717"/>
<sequence>MLPQDVRAARRSSVLRAHAYVEQAGAGLSAADPVCHDLGMALGTDRAMRVLLCVGGDADDLAVALGAAWRDAAPACDVEVVALPARSEDEPGGGRPAGVFVPLGSLGLTKVAGPGDGPLAGAAAAADLVVVHVPVLDATTLHSGPVPAAVSAAAPLALPVVVLAGHSEVSRREWSGAGISGVHETGPDAVAATRRAARTWAPSWA</sequence>
<name>A0A1T5KZN8_9MICO</name>